<feature type="transmembrane region" description="Helical" evidence="1">
    <location>
        <begin position="44"/>
        <end position="62"/>
    </location>
</feature>
<keyword evidence="3" id="KW-1185">Reference proteome</keyword>
<proteinExistence type="predicted"/>
<name>A0A3E1NVH8_9BACT</name>
<reference evidence="2 3" key="1">
    <citation type="submission" date="2018-08" db="EMBL/GenBank/DDBJ databases">
        <title>Chitinophaga sp. K20C18050901, a novel bacterium isolated from forest soil.</title>
        <authorList>
            <person name="Wang C."/>
        </authorList>
    </citation>
    <scope>NUCLEOTIDE SEQUENCE [LARGE SCALE GENOMIC DNA]</scope>
    <source>
        <strain evidence="2 3">K20C18050901</strain>
    </source>
</reference>
<keyword evidence="1" id="KW-1133">Transmembrane helix</keyword>
<gene>
    <name evidence="2" type="ORF">DXN04_27525</name>
</gene>
<accession>A0A3E1NVH8</accession>
<dbReference type="RefSeq" id="WP_116856615.1">
    <property type="nucleotide sequence ID" value="NZ_QTJV01000012.1"/>
</dbReference>
<organism evidence="2 3">
    <name type="scientific">Chitinophaga silvisoli</name>
    <dbReference type="NCBI Taxonomy" id="2291814"/>
    <lineage>
        <taxon>Bacteria</taxon>
        <taxon>Pseudomonadati</taxon>
        <taxon>Bacteroidota</taxon>
        <taxon>Chitinophagia</taxon>
        <taxon>Chitinophagales</taxon>
        <taxon>Chitinophagaceae</taxon>
        <taxon>Chitinophaga</taxon>
    </lineage>
</organism>
<evidence type="ECO:0000256" key="1">
    <source>
        <dbReference type="SAM" id="Phobius"/>
    </source>
</evidence>
<comment type="caution">
    <text evidence="2">The sequence shown here is derived from an EMBL/GenBank/DDBJ whole genome shotgun (WGS) entry which is preliminary data.</text>
</comment>
<dbReference type="EMBL" id="QTJV01000012">
    <property type="protein sequence ID" value="RFM31907.1"/>
    <property type="molecule type" value="Genomic_DNA"/>
</dbReference>
<evidence type="ECO:0000313" key="3">
    <source>
        <dbReference type="Proteomes" id="UP000261174"/>
    </source>
</evidence>
<feature type="transmembrane region" description="Helical" evidence="1">
    <location>
        <begin position="74"/>
        <end position="91"/>
    </location>
</feature>
<dbReference type="Proteomes" id="UP000261174">
    <property type="component" value="Unassembled WGS sequence"/>
</dbReference>
<protein>
    <submittedName>
        <fullName evidence="2">Uncharacterized protein</fullName>
    </submittedName>
</protein>
<feature type="transmembrane region" description="Helical" evidence="1">
    <location>
        <begin position="103"/>
        <end position="122"/>
    </location>
</feature>
<keyword evidence="1" id="KW-0812">Transmembrane</keyword>
<sequence length="130" mass="14152">MLKKLLILAVVSGILAAVASLVYQKVYAESLGDGFKNIISLQKIFVACIGANIVAAIGYFLLSKVLKGHTEAVFNILFAVITIATIVYPIGYKLPLDVEMPELFPGLAIPMHFFPVLGWMTLKPLFAKNI</sequence>
<dbReference type="OrthoDB" id="1467814at2"/>
<dbReference type="AlphaFoldDB" id="A0A3E1NVH8"/>
<evidence type="ECO:0000313" key="2">
    <source>
        <dbReference type="EMBL" id="RFM31907.1"/>
    </source>
</evidence>
<keyword evidence="1" id="KW-0472">Membrane</keyword>